<evidence type="ECO:0000313" key="1">
    <source>
        <dbReference type="EMBL" id="MFD1176878.1"/>
    </source>
</evidence>
<sequence length="395" mass="46318">MQKHMTWTPEEDKRLLELKGTGTYAEIAAKLTQEFDIEFSSEGVRKRVKKPNVEAQAPTGYKESFEILPNGAHRSDRLVRIAREKIKDAKYLLEAHGYDHKEWELVSSKWSEWNQHNKQDGTVTLFSSQITVKPKQNVVDWDGIIKKIETIKPVIIETEPKESAKYLNLPLFDMHFGISTYEYYKDTQRDIIQLLEQGYKEVLFIIGQDLLHNDDFRGRTSSGREIEKVNMEKAWDDVMLFYMPILDTALKRCGKVTAIYSKGNHDESMSWAFVKCLEARYPQIHFDTRFKERKAHVLGLNFIGINHGDKKKEDRLTENFSTEFPLEWSRAKTREIFTGHLHTERVVDKGGAVIRRMPTGNETDDWHDDYGYTTAHKRFEVFEYTEDKVLRIHYV</sequence>
<dbReference type="EMBL" id="JBHTLM010000006">
    <property type="protein sequence ID" value="MFD1176878.1"/>
    <property type="molecule type" value="Genomic_DNA"/>
</dbReference>
<evidence type="ECO:0000313" key="2">
    <source>
        <dbReference type="Proteomes" id="UP001597262"/>
    </source>
</evidence>
<dbReference type="Proteomes" id="UP001597262">
    <property type="component" value="Unassembled WGS sequence"/>
</dbReference>
<organism evidence="1 2">
    <name type="scientific">Paenibacillus puldeungensis</name>
    <dbReference type="NCBI Taxonomy" id="696536"/>
    <lineage>
        <taxon>Bacteria</taxon>
        <taxon>Bacillati</taxon>
        <taxon>Bacillota</taxon>
        <taxon>Bacilli</taxon>
        <taxon>Bacillales</taxon>
        <taxon>Paenibacillaceae</taxon>
        <taxon>Paenibacillus</taxon>
    </lineage>
</organism>
<comment type="caution">
    <text evidence="1">The sequence shown here is derived from an EMBL/GenBank/DDBJ whole genome shotgun (WGS) entry which is preliminary data.</text>
</comment>
<accession>A0ABW3RWL6</accession>
<proteinExistence type="predicted"/>
<protein>
    <recommendedName>
        <fullName evidence="3">Calcineurin-like phosphoesterase domain-containing protein</fullName>
    </recommendedName>
</protein>
<keyword evidence="2" id="KW-1185">Reference proteome</keyword>
<gene>
    <name evidence="1" type="ORF">ACFQ3W_11280</name>
</gene>
<name>A0ABW3RWL6_9BACL</name>
<dbReference type="RefSeq" id="WP_379319319.1">
    <property type="nucleotide sequence ID" value="NZ_JBHTLM010000006.1"/>
</dbReference>
<reference evidence="2" key="1">
    <citation type="journal article" date="2019" name="Int. J. Syst. Evol. Microbiol.">
        <title>The Global Catalogue of Microorganisms (GCM) 10K type strain sequencing project: providing services to taxonomists for standard genome sequencing and annotation.</title>
        <authorList>
            <consortium name="The Broad Institute Genomics Platform"/>
            <consortium name="The Broad Institute Genome Sequencing Center for Infectious Disease"/>
            <person name="Wu L."/>
            <person name="Ma J."/>
        </authorList>
    </citation>
    <scope>NUCLEOTIDE SEQUENCE [LARGE SCALE GENOMIC DNA]</scope>
    <source>
        <strain evidence="2">CCUG 59189</strain>
    </source>
</reference>
<evidence type="ECO:0008006" key="3">
    <source>
        <dbReference type="Google" id="ProtNLM"/>
    </source>
</evidence>